<comment type="caution">
    <text evidence="8">The sequence shown here is derived from an EMBL/GenBank/DDBJ whole genome shotgun (WGS) entry which is preliminary data.</text>
</comment>
<gene>
    <name evidence="8" type="ORF">TALK_21255</name>
</gene>
<keyword evidence="9" id="KW-1185">Reference proteome</keyword>
<feature type="transmembrane region" description="Helical" evidence="7">
    <location>
        <begin position="6"/>
        <end position="29"/>
    </location>
</feature>
<proteinExistence type="inferred from homology"/>
<comment type="subcellular location">
    <subcellularLocation>
        <location evidence="1">Cell membrane</location>
        <topology evidence="1">Multi-pass membrane protein</topology>
    </subcellularLocation>
</comment>
<evidence type="ECO:0000256" key="3">
    <source>
        <dbReference type="ARBA" id="ARBA00022475"/>
    </source>
</evidence>
<feature type="transmembrane region" description="Helical" evidence="7">
    <location>
        <begin position="145"/>
        <end position="170"/>
    </location>
</feature>
<evidence type="ECO:0000256" key="1">
    <source>
        <dbReference type="ARBA" id="ARBA00004651"/>
    </source>
</evidence>
<evidence type="ECO:0000256" key="7">
    <source>
        <dbReference type="SAM" id="Phobius"/>
    </source>
</evidence>
<keyword evidence="6 7" id="KW-0472">Membrane</keyword>
<feature type="transmembrane region" description="Helical" evidence="7">
    <location>
        <begin position="73"/>
        <end position="100"/>
    </location>
</feature>
<organism evidence="8 9">
    <name type="scientific">Thalassospira alkalitolerans</name>
    <dbReference type="NCBI Taxonomy" id="1293890"/>
    <lineage>
        <taxon>Bacteria</taxon>
        <taxon>Pseudomonadati</taxon>
        <taxon>Pseudomonadota</taxon>
        <taxon>Alphaproteobacteria</taxon>
        <taxon>Rhodospirillales</taxon>
        <taxon>Thalassospiraceae</taxon>
        <taxon>Thalassospira</taxon>
    </lineage>
</organism>
<protein>
    <submittedName>
        <fullName evidence="8">LysE family transporter</fullName>
    </submittedName>
</protein>
<comment type="similarity">
    <text evidence="2">Belongs to the Rht family.</text>
</comment>
<dbReference type="GO" id="GO:0005886">
    <property type="term" value="C:plasma membrane"/>
    <property type="evidence" value="ECO:0007669"/>
    <property type="project" value="UniProtKB-SubCell"/>
</dbReference>
<dbReference type="PANTHER" id="PTHR30086">
    <property type="entry name" value="ARGININE EXPORTER PROTEIN ARGO"/>
    <property type="match status" value="1"/>
</dbReference>
<evidence type="ECO:0000256" key="4">
    <source>
        <dbReference type="ARBA" id="ARBA00022692"/>
    </source>
</evidence>
<name>A0A1Y2L5Q8_9PROT</name>
<feature type="transmembrane region" description="Helical" evidence="7">
    <location>
        <begin position="182"/>
        <end position="200"/>
    </location>
</feature>
<sequence length="203" mass="21829">MSIDYLLTSLVLVMLPGTGVIYTLAFGLGRGMAASIWAAFGCTLGILPSMTASILGLSALLHTSALAFEIIRYLGVAWLLYIAWGMWHGTGALQVTANAAPISAFRIIRDGILLNALNPKLSLFFLAFLPQFVTPNTTETPYQMTALGLVFMAMTFVVFAVYGCCASAVRSHIVERPNIMRWLGRGFAGVFVALGAKLMVTAR</sequence>
<dbReference type="InterPro" id="IPR001123">
    <property type="entry name" value="LeuE-type"/>
</dbReference>
<evidence type="ECO:0000256" key="5">
    <source>
        <dbReference type="ARBA" id="ARBA00022989"/>
    </source>
</evidence>
<dbReference type="OrthoDB" id="9807053at2"/>
<dbReference type="PANTHER" id="PTHR30086:SF14">
    <property type="entry name" value="HOMOSERINE_HOMOSERINE LACTONE EFFLUX PROTEIN"/>
    <property type="match status" value="1"/>
</dbReference>
<keyword evidence="3" id="KW-1003">Cell membrane</keyword>
<evidence type="ECO:0000313" key="8">
    <source>
        <dbReference type="EMBL" id="OSQ42791.1"/>
    </source>
</evidence>
<reference evidence="8 9" key="1">
    <citation type="submission" date="2014-03" db="EMBL/GenBank/DDBJ databases">
        <title>The draft genome sequence of Thalassospira alkalitolerans JCM 18968.</title>
        <authorList>
            <person name="Lai Q."/>
            <person name="Shao Z."/>
        </authorList>
    </citation>
    <scope>NUCLEOTIDE SEQUENCE [LARGE SCALE GENOMIC DNA]</scope>
    <source>
        <strain evidence="8 9">JCM 18968</strain>
    </source>
</reference>
<keyword evidence="4 7" id="KW-0812">Transmembrane</keyword>
<accession>A0A1Y2L5Q8</accession>
<feature type="transmembrane region" description="Helical" evidence="7">
    <location>
        <begin position="112"/>
        <end position="133"/>
    </location>
</feature>
<evidence type="ECO:0000256" key="6">
    <source>
        <dbReference type="ARBA" id="ARBA00023136"/>
    </source>
</evidence>
<feature type="transmembrane region" description="Helical" evidence="7">
    <location>
        <begin position="36"/>
        <end position="61"/>
    </location>
</feature>
<evidence type="ECO:0000313" key="9">
    <source>
        <dbReference type="Proteomes" id="UP000193396"/>
    </source>
</evidence>
<dbReference type="STRING" id="1293890.TALK_21255"/>
<dbReference type="Proteomes" id="UP000193396">
    <property type="component" value="Unassembled WGS sequence"/>
</dbReference>
<dbReference type="AlphaFoldDB" id="A0A1Y2L5Q8"/>
<dbReference type="Pfam" id="PF01810">
    <property type="entry name" value="LysE"/>
    <property type="match status" value="1"/>
</dbReference>
<keyword evidence="5 7" id="KW-1133">Transmembrane helix</keyword>
<evidence type="ECO:0000256" key="2">
    <source>
        <dbReference type="ARBA" id="ARBA00007928"/>
    </source>
</evidence>
<dbReference type="EMBL" id="JFKB01000030">
    <property type="protein sequence ID" value="OSQ42791.1"/>
    <property type="molecule type" value="Genomic_DNA"/>
</dbReference>
<dbReference type="PIRSF" id="PIRSF006324">
    <property type="entry name" value="LeuE"/>
    <property type="match status" value="1"/>
</dbReference>
<dbReference type="GO" id="GO:0042970">
    <property type="term" value="F:homoserine transmembrane transporter activity"/>
    <property type="evidence" value="ECO:0007669"/>
    <property type="project" value="TreeGrafter"/>
</dbReference>